<keyword evidence="2" id="KW-1185">Reference proteome</keyword>
<dbReference type="Proteomes" id="UP000003936">
    <property type="component" value="Chromosome"/>
</dbReference>
<evidence type="ECO:0000313" key="2">
    <source>
        <dbReference type="Proteomes" id="UP000003936"/>
    </source>
</evidence>
<evidence type="ECO:0000313" key="1">
    <source>
        <dbReference type="EMBL" id="AFP84420.1"/>
    </source>
</evidence>
<dbReference type="AlphaFoldDB" id="J3TWR3"/>
<reference evidence="1 2" key="1">
    <citation type="journal article" date="2012" name="Mol. Biol. Evol.">
        <title>Genome reduction and co-evolution between the primary and secondary bacterial symbionts of psyllids.</title>
        <authorList>
            <person name="Sloan D.B."/>
            <person name="Moran N.A."/>
        </authorList>
    </citation>
    <scope>NUCLEOTIDE SEQUENCE [LARGE SCALE GENOMIC DNA]</scope>
    <source>
        <strain evidence="1">Ceuc_S</strain>
    </source>
</reference>
<dbReference type="HOGENOM" id="CLU_3348521_0_0_6"/>
<accession>J3TWR3</accession>
<protein>
    <submittedName>
        <fullName evidence="1">Uncharacterized protein</fullName>
    </submittedName>
</protein>
<organism evidence="1 2">
    <name type="scientific">secondary endosymbiont of Ctenarytaina eucalypti</name>
    <dbReference type="NCBI Taxonomy" id="1199245"/>
    <lineage>
        <taxon>Bacteria</taxon>
        <taxon>Pseudomonadati</taxon>
        <taxon>Pseudomonadota</taxon>
        <taxon>Gammaproteobacteria</taxon>
        <taxon>Enterobacterales</taxon>
        <taxon>Enterobacteriaceae</taxon>
        <taxon>aphid secondary symbionts</taxon>
    </lineage>
</organism>
<dbReference type="EMBL" id="CP003546">
    <property type="protein sequence ID" value="AFP84420.1"/>
    <property type="molecule type" value="Genomic_DNA"/>
</dbReference>
<dbReference type="KEGG" id="sect:A359_00110"/>
<proteinExistence type="predicted"/>
<sequence length="37" mass="4075">MVKVILLQGRGNAASVVIGEKFKTAYYSFEGNADIRK</sequence>
<name>J3TWR3_9ENTR</name>
<gene>
    <name evidence="1" type="ORF">A359_00110</name>
</gene>